<dbReference type="InterPro" id="IPR000600">
    <property type="entry name" value="ROK"/>
</dbReference>
<dbReference type="Pfam" id="PF00480">
    <property type="entry name" value="ROK"/>
    <property type="match status" value="1"/>
</dbReference>
<proteinExistence type="inferred from homology"/>
<comment type="caution">
    <text evidence="2">The sequence shown here is derived from an EMBL/GenBank/DDBJ whole genome shotgun (WGS) entry which is preliminary data.</text>
</comment>
<protein>
    <submittedName>
        <fullName evidence="2">Polyphosphate glucokinase</fullName>
    </submittedName>
</protein>
<evidence type="ECO:0000313" key="3">
    <source>
        <dbReference type="Proteomes" id="UP000274556"/>
    </source>
</evidence>
<dbReference type="RefSeq" id="WP_211335149.1">
    <property type="nucleotide sequence ID" value="NZ_RBXL01000001.1"/>
</dbReference>
<accession>A0A495VD29</accession>
<dbReference type="GO" id="GO:0016301">
    <property type="term" value="F:kinase activity"/>
    <property type="evidence" value="ECO:0007669"/>
    <property type="project" value="UniProtKB-KW"/>
</dbReference>
<dbReference type="PANTHER" id="PTHR18964:SF149">
    <property type="entry name" value="BIFUNCTIONAL UDP-N-ACETYLGLUCOSAMINE 2-EPIMERASE_N-ACETYLMANNOSAMINE KINASE"/>
    <property type="match status" value="1"/>
</dbReference>
<name>A0A495VD29_9GAMM</name>
<sequence>MKILAVDVGGTHVKILASGQSERREFESGPTLTAAAMVEQVKALAADWAYDRVTVGYPGPVLHNRPVAEPHNLSSGWVAFDFADAFGQPVKVMNDAAMQALGSYRGGKMLFLGLGTGLGSTMIVAGQIEPMELGHLPYRKGTYEDYVGLRGLQRHGKKKWRAFVADVVERLVAALEPDDVVLGGGNAKRLTELPAGCRLGDNANAFVGGFRVWEPKTGPQAALATLADESPSTSELQSPRP</sequence>
<dbReference type="Proteomes" id="UP000274556">
    <property type="component" value="Unassembled WGS sequence"/>
</dbReference>
<dbReference type="EMBL" id="RBXL01000001">
    <property type="protein sequence ID" value="RKT47326.1"/>
    <property type="molecule type" value="Genomic_DNA"/>
</dbReference>
<dbReference type="PANTHER" id="PTHR18964">
    <property type="entry name" value="ROK (REPRESSOR, ORF, KINASE) FAMILY"/>
    <property type="match status" value="1"/>
</dbReference>
<keyword evidence="3" id="KW-1185">Reference proteome</keyword>
<dbReference type="InterPro" id="IPR043129">
    <property type="entry name" value="ATPase_NBD"/>
</dbReference>
<comment type="similarity">
    <text evidence="1">Belongs to the ROK (NagC/XylR) family.</text>
</comment>
<dbReference type="SUPFAM" id="SSF53067">
    <property type="entry name" value="Actin-like ATPase domain"/>
    <property type="match status" value="1"/>
</dbReference>
<evidence type="ECO:0000256" key="1">
    <source>
        <dbReference type="ARBA" id="ARBA00006479"/>
    </source>
</evidence>
<evidence type="ECO:0000313" key="2">
    <source>
        <dbReference type="EMBL" id="RKT47326.1"/>
    </source>
</evidence>
<reference evidence="2 3" key="1">
    <citation type="submission" date="2018-10" db="EMBL/GenBank/DDBJ databases">
        <title>Genomic Encyclopedia of Archaeal and Bacterial Type Strains, Phase II (KMG-II): from individual species to whole genera.</title>
        <authorList>
            <person name="Goeker M."/>
        </authorList>
    </citation>
    <scope>NUCLEOTIDE SEQUENCE [LARGE SCALE GENOMIC DNA]</scope>
    <source>
        <strain evidence="2 3">DSM 235</strain>
    </source>
</reference>
<keyword evidence="2" id="KW-0808">Transferase</keyword>
<gene>
    <name evidence="2" type="ORF">BDD21_4893</name>
</gene>
<dbReference type="Gene3D" id="3.30.420.40">
    <property type="match status" value="2"/>
</dbReference>
<keyword evidence="2" id="KW-0418">Kinase</keyword>
<dbReference type="AlphaFoldDB" id="A0A495VD29"/>
<organism evidence="2 3">
    <name type="scientific">Thiocapsa rosea</name>
    <dbReference type="NCBI Taxonomy" id="69360"/>
    <lineage>
        <taxon>Bacteria</taxon>
        <taxon>Pseudomonadati</taxon>
        <taxon>Pseudomonadota</taxon>
        <taxon>Gammaproteobacteria</taxon>
        <taxon>Chromatiales</taxon>
        <taxon>Chromatiaceae</taxon>
        <taxon>Thiocapsa</taxon>
    </lineage>
</organism>